<organism evidence="2 3">
    <name type="scientific">Lunasporangiospora selenospora</name>
    <dbReference type="NCBI Taxonomy" id="979761"/>
    <lineage>
        <taxon>Eukaryota</taxon>
        <taxon>Fungi</taxon>
        <taxon>Fungi incertae sedis</taxon>
        <taxon>Mucoromycota</taxon>
        <taxon>Mortierellomycotina</taxon>
        <taxon>Mortierellomycetes</taxon>
        <taxon>Mortierellales</taxon>
        <taxon>Mortierellaceae</taxon>
        <taxon>Lunasporangiospora</taxon>
    </lineage>
</organism>
<reference evidence="2" key="1">
    <citation type="journal article" date="2020" name="Fungal Divers.">
        <title>Resolving the Mortierellaceae phylogeny through synthesis of multi-gene phylogenetics and phylogenomics.</title>
        <authorList>
            <person name="Vandepol N."/>
            <person name="Liber J."/>
            <person name="Desiro A."/>
            <person name="Na H."/>
            <person name="Kennedy M."/>
            <person name="Barry K."/>
            <person name="Grigoriev I.V."/>
            <person name="Miller A.N."/>
            <person name="O'Donnell K."/>
            <person name="Stajich J.E."/>
            <person name="Bonito G."/>
        </authorList>
    </citation>
    <scope>NUCLEOTIDE SEQUENCE</scope>
    <source>
        <strain evidence="2">KOD1015</strain>
    </source>
</reference>
<dbReference type="AlphaFoldDB" id="A0A9P6KA52"/>
<comment type="caution">
    <text evidence="2">The sequence shown here is derived from an EMBL/GenBank/DDBJ whole genome shotgun (WGS) entry which is preliminary data.</text>
</comment>
<name>A0A9P6KA52_9FUNG</name>
<evidence type="ECO:0000313" key="2">
    <source>
        <dbReference type="EMBL" id="KAF9577854.1"/>
    </source>
</evidence>
<protein>
    <submittedName>
        <fullName evidence="2">Uncharacterized protein</fullName>
    </submittedName>
</protein>
<keyword evidence="3" id="KW-1185">Reference proteome</keyword>
<dbReference type="Proteomes" id="UP000780801">
    <property type="component" value="Unassembled WGS sequence"/>
</dbReference>
<gene>
    <name evidence="2" type="ORF">BGW38_006672</name>
</gene>
<evidence type="ECO:0000256" key="1">
    <source>
        <dbReference type="SAM" id="MobiDB-lite"/>
    </source>
</evidence>
<dbReference type="OrthoDB" id="2370938at2759"/>
<evidence type="ECO:0000313" key="3">
    <source>
        <dbReference type="Proteomes" id="UP000780801"/>
    </source>
</evidence>
<dbReference type="EMBL" id="JAABOA010004292">
    <property type="protein sequence ID" value="KAF9577854.1"/>
    <property type="molecule type" value="Genomic_DNA"/>
</dbReference>
<feature type="region of interest" description="Disordered" evidence="1">
    <location>
        <begin position="1"/>
        <end position="72"/>
    </location>
</feature>
<feature type="non-terminal residue" evidence="2">
    <location>
        <position position="1"/>
    </location>
</feature>
<feature type="compositionally biased region" description="Polar residues" evidence="1">
    <location>
        <begin position="35"/>
        <end position="49"/>
    </location>
</feature>
<accession>A0A9P6KA52</accession>
<sequence>EVPAVGRKRPWEQFDDDDIARPSTPKNRKSPSPTPIRTESVDSPVTISTVGKEKNPFLNNEDDDEDDDEDEEACCDKDAEECNTLLPDKSDLNFHFVGSLDGINIADGFENLFNVVKRKKVDIKDTDQALARSGVIFLDVEGTDLQKEHFGEATIIAMREKALKKWHEPKASTTRNDVRDWLDHLDDNGYNRVKSLDHLHLNRPTDPKCQPLWMFMMCAVQNFPQSDTSKVYSESTAIASFILPLCQVFMADPCKMLFLNFVDVTTVTGRSRNGSRSRKEPDLALEIKDRSNKTILEVGIGEVTSHAEKAHKKKNAKDLVRIGLSLKDALDHVQDVYGVNSAVLPGWQVIGNTMAIYFMFRCGNMYLLVHVKDVTIPDGLLELKGLGADIKTWLELQATVEHGLQPVLNAVAAGRMPTINARPFARIATTRTPDFKSFLRK</sequence>
<feature type="compositionally biased region" description="Acidic residues" evidence="1">
    <location>
        <begin position="60"/>
        <end position="72"/>
    </location>
</feature>
<proteinExistence type="predicted"/>